<dbReference type="InterPro" id="IPR002563">
    <property type="entry name" value="Flavin_Rdtase-like_dom"/>
</dbReference>
<dbReference type="GO" id="GO:0010181">
    <property type="term" value="F:FMN binding"/>
    <property type="evidence" value="ECO:0007669"/>
    <property type="project" value="InterPro"/>
</dbReference>
<feature type="domain" description="Flavin reductase like" evidence="5">
    <location>
        <begin position="20"/>
        <end position="179"/>
    </location>
</feature>
<dbReference type="OrthoDB" id="9794638at2"/>
<evidence type="ECO:0000313" key="6">
    <source>
        <dbReference type="EMBL" id="SNZ14736.1"/>
    </source>
</evidence>
<organism evidence="6 7">
    <name type="scientific">Hydrogenobacter hydrogenophilus</name>
    <dbReference type="NCBI Taxonomy" id="35835"/>
    <lineage>
        <taxon>Bacteria</taxon>
        <taxon>Pseudomonadati</taxon>
        <taxon>Aquificota</taxon>
        <taxon>Aquificia</taxon>
        <taxon>Aquificales</taxon>
        <taxon>Aquificaceae</taxon>
        <taxon>Hydrogenobacter</taxon>
    </lineage>
</organism>
<dbReference type="GO" id="GO:0016646">
    <property type="term" value="F:oxidoreductase activity, acting on the CH-NH group of donors, NAD or NADP as acceptor"/>
    <property type="evidence" value="ECO:0007669"/>
    <property type="project" value="UniProtKB-ARBA"/>
</dbReference>
<evidence type="ECO:0000313" key="7">
    <source>
        <dbReference type="Proteomes" id="UP000218627"/>
    </source>
</evidence>
<dbReference type="Gene3D" id="2.30.110.10">
    <property type="entry name" value="Electron Transport, Fmn-binding Protein, Chain A"/>
    <property type="match status" value="1"/>
</dbReference>
<dbReference type="PANTHER" id="PTHR33798:SF5">
    <property type="entry name" value="FLAVIN REDUCTASE LIKE DOMAIN-CONTAINING PROTEIN"/>
    <property type="match status" value="1"/>
</dbReference>
<dbReference type="RefSeq" id="WP_096602356.1">
    <property type="nucleotide sequence ID" value="NZ_OBEN01000006.1"/>
</dbReference>
<proteinExistence type="inferred from homology"/>
<dbReference type="PANTHER" id="PTHR33798">
    <property type="entry name" value="FLAVOPROTEIN OXYGENASE"/>
    <property type="match status" value="1"/>
</dbReference>
<protein>
    <submittedName>
        <fullName evidence="6">NADH-FMN oxidoreductase RutF, flavin reductase (DIM6/NTAB) family</fullName>
    </submittedName>
</protein>
<dbReference type="SMART" id="SM00903">
    <property type="entry name" value="Flavin_Reduct"/>
    <property type="match status" value="1"/>
</dbReference>
<keyword evidence="2" id="KW-0285">Flavoprotein</keyword>
<reference evidence="7" key="1">
    <citation type="submission" date="2017-09" db="EMBL/GenBank/DDBJ databases">
        <authorList>
            <person name="Varghese N."/>
            <person name="Submissions S."/>
        </authorList>
    </citation>
    <scope>NUCLEOTIDE SEQUENCE [LARGE SCALE GENOMIC DNA]</scope>
    <source>
        <strain evidence="7">DSM 2913</strain>
    </source>
</reference>
<sequence length="190" mass="21731">MIFLRTHEADPDEVYRFLTRLVVPRPIAWISTVSPEGIKNLAPFSFFNAVCDEPPIVIVSISRRDDGRRKDTTDNILRTGEFVINLVSEELIDKVELTSEEFPPQVDEFMVAGLTPTESFCVKAPSVKEAKAWLECKLFKHEELFSYDLIFGLVLCIRAENLDYEHLKPVGRLSGRYCRLTEINTRAYSG</sequence>
<name>A0A285P3K6_9AQUI</name>
<dbReference type="Proteomes" id="UP000218627">
    <property type="component" value="Unassembled WGS sequence"/>
</dbReference>
<dbReference type="AlphaFoldDB" id="A0A285P3K6"/>
<accession>A0A285P3K6</accession>
<comment type="cofactor">
    <cofactor evidence="1">
        <name>FMN</name>
        <dbReference type="ChEBI" id="CHEBI:58210"/>
    </cofactor>
</comment>
<evidence type="ECO:0000256" key="3">
    <source>
        <dbReference type="ARBA" id="ARBA00022643"/>
    </source>
</evidence>
<evidence type="ECO:0000256" key="1">
    <source>
        <dbReference type="ARBA" id="ARBA00001917"/>
    </source>
</evidence>
<dbReference type="InterPro" id="IPR012349">
    <property type="entry name" value="Split_barrel_FMN-bd"/>
</dbReference>
<keyword evidence="3" id="KW-0288">FMN</keyword>
<dbReference type="Pfam" id="PF01613">
    <property type="entry name" value="Flavin_Reduct"/>
    <property type="match status" value="1"/>
</dbReference>
<gene>
    <name evidence="6" type="ORF">SAMN06265353_1184</name>
</gene>
<keyword evidence="7" id="KW-1185">Reference proteome</keyword>
<dbReference type="EMBL" id="OBEN01000006">
    <property type="protein sequence ID" value="SNZ14736.1"/>
    <property type="molecule type" value="Genomic_DNA"/>
</dbReference>
<evidence type="ECO:0000256" key="2">
    <source>
        <dbReference type="ARBA" id="ARBA00022630"/>
    </source>
</evidence>
<dbReference type="SUPFAM" id="SSF50475">
    <property type="entry name" value="FMN-binding split barrel"/>
    <property type="match status" value="1"/>
</dbReference>
<evidence type="ECO:0000256" key="4">
    <source>
        <dbReference type="ARBA" id="ARBA00038054"/>
    </source>
</evidence>
<evidence type="ECO:0000259" key="5">
    <source>
        <dbReference type="SMART" id="SM00903"/>
    </source>
</evidence>
<comment type="similarity">
    <text evidence="4">Belongs to the flavoredoxin family.</text>
</comment>